<evidence type="ECO:0000313" key="2">
    <source>
        <dbReference type="EMBL" id="SHN12529.1"/>
    </source>
</evidence>
<dbReference type="AlphaFoldDB" id="A0A1M7P785"/>
<feature type="domain" description="Phospholipase D-like" evidence="1">
    <location>
        <begin position="16"/>
        <end position="118"/>
    </location>
</feature>
<reference evidence="3" key="1">
    <citation type="submission" date="2016-11" db="EMBL/GenBank/DDBJ databases">
        <authorList>
            <person name="Varghese N."/>
            <person name="Submissions S."/>
        </authorList>
    </citation>
    <scope>NUCLEOTIDE SEQUENCE [LARGE SCALE GENOMIC DNA]</scope>
    <source>
        <strain evidence="3">CGMCC 1.2749</strain>
    </source>
</reference>
<dbReference type="OrthoDB" id="5500241at2"/>
<accession>A0A1M7P785</accession>
<sequence length="474" mass="55832">MPKFLNTQGLSEWISRIIDETQRELVIISPYLQLSNKIFQKLMKANDRGVEIIFIYRELQVKESEKGKLLAIDNLNLMYHPNIHAKCMYNENFLLIGSMNLYEYSEKNNREMGILFHKMDIPELGDDTWGNADNDNLFDEALEEIIEIKNGAEMERPSRETVEDKFELDILKNKLDKTQEYVKLINDIFIHKKFIVIDNNVFLCKSYMDKVDVTISSRIEFFLNLDKNKLNQLYRKYENNIKSMEFSFSGFKFYWNTPVQICLYNDSKHPFWDNIETNEATVRLRKKGIDEVIQFIKSEIITNNNTDNNTSAVPAIGTVKLTQTGKAIKETAEIKEESTKVKEGLSPLSPFEIGKIKESFKEKFPESKINSTAEYVYCNHLLPYGDVMFREGFEIRFINVRNHNQIIDILRAINFEKNHYKYEQKLTIKNNQPPYLSYVPQGVNDIQKLIYDYIFMTKTILDKTRNIEIQKMFI</sequence>
<dbReference type="STRING" id="178356.SAMN05216269_11451"/>
<dbReference type="Pfam" id="PF13091">
    <property type="entry name" value="PLDc_2"/>
    <property type="match status" value="1"/>
</dbReference>
<dbReference type="EMBL" id="FRCL01000014">
    <property type="protein sequence ID" value="SHN12529.1"/>
    <property type="molecule type" value="Genomic_DNA"/>
</dbReference>
<dbReference type="InterPro" id="IPR025202">
    <property type="entry name" value="PLD-like_dom"/>
</dbReference>
<protein>
    <submittedName>
        <fullName evidence="2">PLD-like domain-containing protein</fullName>
    </submittedName>
</protein>
<organism evidence="2 3">
    <name type="scientific">Flavobacterium xinjiangense</name>
    <dbReference type="NCBI Taxonomy" id="178356"/>
    <lineage>
        <taxon>Bacteria</taxon>
        <taxon>Pseudomonadati</taxon>
        <taxon>Bacteroidota</taxon>
        <taxon>Flavobacteriia</taxon>
        <taxon>Flavobacteriales</taxon>
        <taxon>Flavobacteriaceae</taxon>
        <taxon>Flavobacterium</taxon>
    </lineage>
</organism>
<evidence type="ECO:0000313" key="3">
    <source>
        <dbReference type="Proteomes" id="UP000184092"/>
    </source>
</evidence>
<evidence type="ECO:0000259" key="1">
    <source>
        <dbReference type="Pfam" id="PF13091"/>
    </source>
</evidence>
<dbReference type="Gene3D" id="3.30.870.10">
    <property type="entry name" value="Endonuclease Chain A"/>
    <property type="match status" value="1"/>
</dbReference>
<dbReference type="SUPFAM" id="SSF56024">
    <property type="entry name" value="Phospholipase D/nuclease"/>
    <property type="match status" value="1"/>
</dbReference>
<dbReference type="RefSeq" id="WP_073210694.1">
    <property type="nucleotide sequence ID" value="NZ_FRCL01000014.1"/>
</dbReference>
<dbReference type="Proteomes" id="UP000184092">
    <property type="component" value="Unassembled WGS sequence"/>
</dbReference>
<proteinExistence type="predicted"/>
<keyword evidence="3" id="KW-1185">Reference proteome</keyword>
<name>A0A1M7P785_9FLAO</name>
<dbReference type="CDD" id="cd09176">
    <property type="entry name" value="PLDc_unchar6"/>
    <property type="match status" value="1"/>
</dbReference>
<dbReference type="InterPro" id="IPR059166">
    <property type="entry name" value="PLD-like_cat"/>
</dbReference>
<gene>
    <name evidence="2" type="ORF">SAMN05216269_11451</name>
</gene>